<comment type="caution">
    <text evidence="3">The sequence shown here is derived from an EMBL/GenBank/DDBJ whole genome shotgun (WGS) entry which is preliminary data.</text>
</comment>
<gene>
    <name evidence="3" type="ORF">GDO86_010666</name>
</gene>
<dbReference type="EMBL" id="JAACNH010000005">
    <property type="protein sequence ID" value="KAG8441567.1"/>
    <property type="molecule type" value="Genomic_DNA"/>
</dbReference>
<keyword evidence="1" id="KW-0732">Signal</keyword>
<feature type="domain" description="Snake toxin/toxin-like" evidence="2">
    <location>
        <begin position="43"/>
        <end position="103"/>
    </location>
</feature>
<dbReference type="InterPro" id="IPR035076">
    <property type="entry name" value="Toxin/TOLIP"/>
</dbReference>
<dbReference type="InterPro" id="IPR045860">
    <property type="entry name" value="Snake_toxin-like_sf"/>
</dbReference>
<dbReference type="GO" id="GO:0005886">
    <property type="term" value="C:plasma membrane"/>
    <property type="evidence" value="ECO:0007669"/>
    <property type="project" value="TreeGrafter"/>
</dbReference>
<evidence type="ECO:0000313" key="4">
    <source>
        <dbReference type="Proteomes" id="UP000812440"/>
    </source>
</evidence>
<name>A0A8T2JDC0_9PIPI</name>
<dbReference type="SUPFAM" id="SSF57302">
    <property type="entry name" value="Snake toxin-like"/>
    <property type="match status" value="1"/>
</dbReference>
<dbReference type="Pfam" id="PF00087">
    <property type="entry name" value="Toxin_TOLIP"/>
    <property type="match status" value="1"/>
</dbReference>
<dbReference type="PANTHER" id="PTHR16983:SF13">
    <property type="entry name" value="LYMPHOCYTE ANTIGEN 6E"/>
    <property type="match status" value="1"/>
</dbReference>
<dbReference type="Proteomes" id="UP000812440">
    <property type="component" value="Chromosome 6"/>
</dbReference>
<protein>
    <recommendedName>
        <fullName evidence="2">Snake toxin/toxin-like domain-containing protein</fullName>
    </recommendedName>
</protein>
<proteinExistence type="predicted"/>
<evidence type="ECO:0000313" key="3">
    <source>
        <dbReference type="EMBL" id="KAG8441567.1"/>
    </source>
</evidence>
<dbReference type="InterPro" id="IPR051110">
    <property type="entry name" value="Ly-6/neurotoxin-like_GPI-ap"/>
</dbReference>
<organism evidence="3 4">
    <name type="scientific">Hymenochirus boettgeri</name>
    <name type="common">Congo dwarf clawed frog</name>
    <dbReference type="NCBI Taxonomy" id="247094"/>
    <lineage>
        <taxon>Eukaryota</taxon>
        <taxon>Metazoa</taxon>
        <taxon>Chordata</taxon>
        <taxon>Craniata</taxon>
        <taxon>Vertebrata</taxon>
        <taxon>Euteleostomi</taxon>
        <taxon>Amphibia</taxon>
        <taxon>Batrachia</taxon>
        <taxon>Anura</taxon>
        <taxon>Pipoidea</taxon>
        <taxon>Pipidae</taxon>
        <taxon>Pipinae</taxon>
        <taxon>Hymenochirus</taxon>
    </lineage>
</organism>
<dbReference type="AlphaFoldDB" id="A0A8T2JDC0"/>
<evidence type="ECO:0000256" key="1">
    <source>
        <dbReference type="ARBA" id="ARBA00022729"/>
    </source>
</evidence>
<evidence type="ECO:0000259" key="2">
    <source>
        <dbReference type="Pfam" id="PF00087"/>
    </source>
</evidence>
<reference evidence="3" key="1">
    <citation type="thesis" date="2020" institute="ProQuest LLC" country="789 East Eisenhower Parkway, Ann Arbor, MI, USA">
        <title>Comparative Genomics and Chromosome Evolution.</title>
        <authorList>
            <person name="Mudd A.B."/>
        </authorList>
    </citation>
    <scope>NUCLEOTIDE SEQUENCE</scope>
    <source>
        <strain evidence="3">Female2</strain>
        <tissue evidence="3">Blood</tissue>
    </source>
</reference>
<accession>A0A8T2JDC0</accession>
<keyword evidence="4" id="KW-1185">Reference proteome</keyword>
<dbReference type="PANTHER" id="PTHR16983">
    <property type="entry name" value="UPAR/LY6 DOMAIN-CONTAINING PROTEIN"/>
    <property type="match status" value="1"/>
</dbReference>
<sequence length="130" mass="13353">MGKHKAIGQNNSSCLGHDTWACGRGVAPYNIEVEIINPLSMSQTQTICSGVNQQCMTTVATAGVGSLSYTSITKVCSPLCKATSFGTSVGSGSTSCCSTDLCNVSGATGVKYSFTALALSLGFLLVLLRN</sequence>
<dbReference type="OrthoDB" id="6223185at2759"/>
<dbReference type="Gene3D" id="2.10.60.10">
    <property type="entry name" value="CD59"/>
    <property type="match status" value="1"/>
</dbReference>